<name>A0AAU8AUU0_9CAUD</name>
<proteinExistence type="predicted"/>
<dbReference type="EMBL" id="PP511379">
    <property type="protein sequence ID" value="XCD03633.1"/>
    <property type="molecule type" value="Genomic_DNA"/>
</dbReference>
<accession>A0AAU8AUU0</accession>
<reference evidence="1" key="1">
    <citation type="submission" date="2024-03" db="EMBL/GenBank/DDBJ databases">
        <title>Diverse circular DNA viruses in blood, oral, and fecal samples of captive lemurs.</title>
        <authorList>
            <person name="Paietta E.N."/>
            <person name="Kraberger S."/>
            <person name="Lund M.C."/>
            <person name="Custer J.M."/>
            <person name="Vargas K.M."/>
            <person name="Ehmke E.E."/>
            <person name="Yoder A.D."/>
            <person name="Varsani A."/>
        </authorList>
    </citation>
    <scope>NUCLEOTIDE SEQUENCE</scope>
    <source>
        <strain evidence="1">Duke_21_1</strain>
    </source>
</reference>
<organism evidence="1">
    <name type="scientific">Dulem virus 40</name>
    <dbReference type="NCBI Taxonomy" id="3145758"/>
    <lineage>
        <taxon>Viruses</taxon>
        <taxon>Duplodnaviria</taxon>
        <taxon>Heunggongvirae</taxon>
        <taxon>Uroviricota</taxon>
        <taxon>Caudoviricetes</taxon>
    </lineage>
</organism>
<evidence type="ECO:0000313" key="1">
    <source>
        <dbReference type="EMBL" id="XCD03633.1"/>
    </source>
</evidence>
<sequence>MDLKIGSDMSEEKKLKVGDRVRFTRKDCHWIETSIHNGDEGVVIGDGSGYFPNSVDVNFSGVSDEISVNDLELVESYDPTTDFLTRLQSLLREFDAEIRFVEDDYSPAIIFMGHKDETTRFGKFVDGVVLYSNHGCISADSVMDYDKE</sequence>
<protein>
    <submittedName>
        <fullName evidence="1">Uncharacterized protein</fullName>
    </submittedName>
</protein>